<gene>
    <name evidence="1" type="ORF">TREVI0001_1416</name>
</gene>
<protein>
    <submittedName>
        <fullName evidence="1">Uncharacterized protein</fullName>
    </submittedName>
</protein>
<sequence>MMLPVFVFYFHIRIRSSQIKARFKIVSPYTHYRIITICEIFQPLLFLK</sequence>
<name>C8PPV5_9SPIR</name>
<evidence type="ECO:0000313" key="1">
    <source>
        <dbReference type="EMBL" id="EEV20555.1"/>
    </source>
</evidence>
<comment type="caution">
    <text evidence="1">The sequence shown here is derived from an EMBL/GenBank/DDBJ whole genome shotgun (WGS) entry which is preliminary data.</text>
</comment>
<dbReference type="AlphaFoldDB" id="C8PPV5"/>
<dbReference type="Proteomes" id="UP000004509">
    <property type="component" value="Unassembled WGS sequence"/>
</dbReference>
<reference evidence="1 2" key="1">
    <citation type="submission" date="2009-07" db="EMBL/GenBank/DDBJ databases">
        <authorList>
            <person name="Madupu R."/>
            <person name="Sebastian Y."/>
            <person name="Durkin A.S."/>
            <person name="Torralba M."/>
            <person name="Methe B."/>
            <person name="Sutton G.G."/>
            <person name="Strausberg R.L."/>
            <person name="Nelson K.E."/>
        </authorList>
    </citation>
    <scope>NUCLEOTIDE SEQUENCE [LARGE SCALE GENOMIC DNA]</scope>
    <source>
        <strain evidence="1 2">ATCC 35580</strain>
    </source>
</reference>
<accession>C8PPV5</accession>
<evidence type="ECO:0000313" key="2">
    <source>
        <dbReference type="Proteomes" id="UP000004509"/>
    </source>
</evidence>
<organism evidence="1 2">
    <name type="scientific">Treponema vincentii ATCC 35580</name>
    <dbReference type="NCBI Taxonomy" id="596324"/>
    <lineage>
        <taxon>Bacteria</taxon>
        <taxon>Pseudomonadati</taxon>
        <taxon>Spirochaetota</taxon>
        <taxon>Spirochaetia</taxon>
        <taxon>Spirochaetales</taxon>
        <taxon>Treponemataceae</taxon>
        <taxon>Treponema</taxon>
    </lineage>
</organism>
<proteinExistence type="predicted"/>
<dbReference type="EMBL" id="ACYH01000031">
    <property type="protein sequence ID" value="EEV20555.1"/>
    <property type="molecule type" value="Genomic_DNA"/>
</dbReference>
<dbReference type="STRING" id="596324.TREVI0001_1416"/>